<organism evidence="2 3">
    <name type="scientific">Cryomyces antarcticus</name>
    <dbReference type="NCBI Taxonomy" id="329879"/>
    <lineage>
        <taxon>Eukaryota</taxon>
        <taxon>Fungi</taxon>
        <taxon>Dikarya</taxon>
        <taxon>Ascomycota</taxon>
        <taxon>Pezizomycotina</taxon>
        <taxon>Dothideomycetes</taxon>
        <taxon>Dothideomycetes incertae sedis</taxon>
        <taxon>Cryomyces</taxon>
    </lineage>
</organism>
<dbReference type="InterPro" id="IPR016035">
    <property type="entry name" value="Acyl_Trfase/lysoPLipase"/>
</dbReference>
<evidence type="ECO:0000313" key="2">
    <source>
        <dbReference type="EMBL" id="KAK5276986.1"/>
    </source>
</evidence>
<feature type="non-terminal residue" evidence="2">
    <location>
        <position position="119"/>
    </location>
</feature>
<evidence type="ECO:0008006" key="4">
    <source>
        <dbReference type="Google" id="ProtNLM"/>
    </source>
</evidence>
<gene>
    <name evidence="2" type="ORF">LTR16_010407</name>
</gene>
<dbReference type="PANTHER" id="PTHR10728:SF40">
    <property type="entry name" value="PATATIN FAMILY PROTEIN"/>
    <property type="match status" value="1"/>
</dbReference>
<comment type="caution">
    <text evidence="2">The sequence shown here is derived from an EMBL/GenBank/DDBJ whole genome shotgun (WGS) entry which is preliminary data.</text>
</comment>
<reference evidence="2 3" key="1">
    <citation type="submission" date="2023-08" db="EMBL/GenBank/DDBJ databases">
        <title>Black Yeasts Isolated from many extreme environments.</title>
        <authorList>
            <person name="Coleine C."/>
            <person name="Stajich J.E."/>
            <person name="Selbmann L."/>
        </authorList>
    </citation>
    <scope>NUCLEOTIDE SEQUENCE [LARGE SCALE GENOMIC DNA]</scope>
    <source>
        <strain evidence="2 3">CCFEE 536</strain>
    </source>
</reference>
<accession>A0ABR0M443</accession>
<feature type="compositionally biased region" description="Basic and acidic residues" evidence="1">
    <location>
        <begin position="95"/>
        <end position="104"/>
    </location>
</feature>
<feature type="compositionally biased region" description="Polar residues" evidence="1">
    <location>
        <begin position="110"/>
        <end position="119"/>
    </location>
</feature>
<dbReference type="PANTHER" id="PTHR10728">
    <property type="entry name" value="CYTOSOLIC PHOSPHOLIPASE A2"/>
    <property type="match status" value="1"/>
</dbReference>
<sequence length="119" mass="12932">MDAGMSNNLPIYPLLRPGRDVDVLIAFDASADVKADNWLKVADGYARQRGIKGWPIGAGWPSQEPTKEEMVRELDAAQAATPKEAADKLVQSTEQSRDVDERTASKLGIGNQQAPQGNR</sequence>
<dbReference type="Proteomes" id="UP001357485">
    <property type="component" value="Unassembled WGS sequence"/>
</dbReference>
<name>A0ABR0M443_9PEZI</name>
<proteinExistence type="predicted"/>
<feature type="region of interest" description="Disordered" evidence="1">
    <location>
        <begin position="53"/>
        <end position="119"/>
    </location>
</feature>
<dbReference type="EMBL" id="JAVRRA010002954">
    <property type="protein sequence ID" value="KAK5276986.1"/>
    <property type="molecule type" value="Genomic_DNA"/>
</dbReference>
<evidence type="ECO:0000313" key="3">
    <source>
        <dbReference type="Proteomes" id="UP001357485"/>
    </source>
</evidence>
<dbReference type="Gene3D" id="3.40.1090.10">
    <property type="entry name" value="Cytosolic phospholipase A2 catalytic domain"/>
    <property type="match status" value="1"/>
</dbReference>
<keyword evidence="3" id="KW-1185">Reference proteome</keyword>
<dbReference type="SUPFAM" id="SSF52151">
    <property type="entry name" value="FabD/lysophospholipase-like"/>
    <property type="match status" value="1"/>
</dbReference>
<evidence type="ECO:0000256" key="1">
    <source>
        <dbReference type="SAM" id="MobiDB-lite"/>
    </source>
</evidence>
<feature type="compositionally biased region" description="Basic and acidic residues" evidence="1">
    <location>
        <begin position="65"/>
        <end position="75"/>
    </location>
</feature>
<protein>
    <recommendedName>
        <fullName evidence="4">Lysophospholipase</fullName>
    </recommendedName>
</protein>